<feature type="transmembrane region" description="Helical" evidence="6">
    <location>
        <begin position="140"/>
        <end position="157"/>
    </location>
</feature>
<reference evidence="8" key="1">
    <citation type="submission" date="2018-05" db="EMBL/GenBank/DDBJ databases">
        <authorList>
            <person name="Lanie J.A."/>
            <person name="Ng W.-L."/>
            <person name="Kazmierczak K.M."/>
            <person name="Andrzejewski T.M."/>
            <person name="Davidsen T.M."/>
            <person name="Wayne K.J."/>
            <person name="Tettelin H."/>
            <person name="Glass J.I."/>
            <person name="Rusch D."/>
            <person name="Podicherti R."/>
            <person name="Tsui H.-C.T."/>
            <person name="Winkler M.E."/>
        </authorList>
    </citation>
    <scope>NUCLEOTIDE SEQUENCE</scope>
</reference>
<organism evidence="8">
    <name type="scientific">marine metagenome</name>
    <dbReference type="NCBI Taxonomy" id="408172"/>
    <lineage>
        <taxon>unclassified sequences</taxon>
        <taxon>metagenomes</taxon>
        <taxon>ecological metagenomes</taxon>
    </lineage>
</organism>
<dbReference type="PANTHER" id="PTHR32322">
    <property type="entry name" value="INNER MEMBRANE TRANSPORTER"/>
    <property type="match status" value="1"/>
</dbReference>
<sequence>MDTTPNSKLVRINNYLNRHAAWPYAALTLSMLFFASNQILGRIIPGEVPPIGLSFWRWVLAGLLILPFTWRRLLEHIDLILVNIKLLLKLTFALVILGNTTIYIALHYTTAINAGVVSMTQPAVTIFLTWLFFRETVTRSQILGAVIAAFGVLVIILRGDMQALANVTINIGDFWMLASVCGFAYYAVFLRQSPKGIPPLVLLNILQILGVLVLLPFYLWETAYVMPMEVNYTTIISVLWAGIIVAVAAMGLWNFGNQAVGANKASAFVYVRLLFITILAMIILGEVLQPYHVPAFAFIILGVYLVSRVKRQQV</sequence>
<name>A0A382FYL3_9ZZZZ</name>
<evidence type="ECO:0000313" key="8">
    <source>
        <dbReference type="EMBL" id="SVB67645.1"/>
    </source>
</evidence>
<dbReference type="GO" id="GO:0005886">
    <property type="term" value="C:plasma membrane"/>
    <property type="evidence" value="ECO:0007669"/>
    <property type="project" value="UniProtKB-SubCell"/>
</dbReference>
<feature type="domain" description="EamA" evidence="7">
    <location>
        <begin position="171"/>
        <end position="307"/>
    </location>
</feature>
<evidence type="ECO:0000256" key="1">
    <source>
        <dbReference type="ARBA" id="ARBA00004651"/>
    </source>
</evidence>
<dbReference type="InterPro" id="IPR050638">
    <property type="entry name" value="AA-Vitamin_Transporters"/>
</dbReference>
<dbReference type="InterPro" id="IPR000620">
    <property type="entry name" value="EamA_dom"/>
</dbReference>
<dbReference type="EMBL" id="UINC01052381">
    <property type="protein sequence ID" value="SVB67645.1"/>
    <property type="molecule type" value="Genomic_DNA"/>
</dbReference>
<dbReference type="SUPFAM" id="SSF103481">
    <property type="entry name" value="Multidrug resistance efflux transporter EmrE"/>
    <property type="match status" value="2"/>
</dbReference>
<feature type="transmembrane region" description="Helical" evidence="6">
    <location>
        <begin position="112"/>
        <end position="133"/>
    </location>
</feature>
<feature type="transmembrane region" description="Helical" evidence="6">
    <location>
        <begin position="267"/>
        <end position="285"/>
    </location>
</feature>
<protein>
    <recommendedName>
        <fullName evidence="7">EamA domain-containing protein</fullName>
    </recommendedName>
</protein>
<feature type="transmembrane region" description="Helical" evidence="6">
    <location>
        <begin position="21"/>
        <end position="43"/>
    </location>
</feature>
<keyword evidence="3 6" id="KW-0812">Transmembrane</keyword>
<feature type="transmembrane region" description="Helical" evidence="6">
    <location>
        <begin position="86"/>
        <end position="106"/>
    </location>
</feature>
<feature type="transmembrane region" description="Helical" evidence="6">
    <location>
        <begin position="291"/>
        <end position="307"/>
    </location>
</feature>
<dbReference type="Pfam" id="PF00892">
    <property type="entry name" value="EamA"/>
    <property type="match status" value="2"/>
</dbReference>
<keyword evidence="4 6" id="KW-1133">Transmembrane helix</keyword>
<dbReference type="PANTHER" id="PTHR32322:SF18">
    <property type="entry name" value="S-ADENOSYLMETHIONINE_S-ADENOSYLHOMOCYSTEINE TRANSPORTER"/>
    <property type="match status" value="1"/>
</dbReference>
<evidence type="ECO:0000256" key="6">
    <source>
        <dbReference type="SAM" id="Phobius"/>
    </source>
</evidence>
<dbReference type="AlphaFoldDB" id="A0A382FYL3"/>
<proteinExistence type="predicted"/>
<feature type="transmembrane region" description="Helical" evidence="6">
    <location>
        <begin position="232"/>
        <end position="255"/>
    </location>
</feature>
<comment type="subcellular location">
    <subcellularLocation>
        <location evidence="1">Cell membrane</location>
        <topology evidence="1">Multi-pass membrane protein</topology>
    </subcellularLocation>
</comment>
<evidence type="ECO:0000256" key="5">
    <source>
        <dbReference type="ARBA" id="ARBA00023136"/>
    </source>
</evidence>
<feature type="transmembrane region" description="Helical" evidence="6">
    <location>
        <begin position="200"/>
        <end position="220"/>
    </location>
</feature>
<keyword evidence="5 6" id="KW-0472">Membrane</keyword>
<evidence type="ECO:0000256" key="4">
    <source>
        <dbReference type="ARBA" id="ARBA00022989"/>
    </source>
</evidence>
<dbReference type="InterPro" id="IPR037185">
    <property type="entry name" value="EmrE-like"/>
</dbReference>
<feature type="transmembrane region" description="Helical" evidence="6">
    <location>
        <begin position="163"/>
        <end position="188"/>
    </location>
</feature>
<feature type="transmembrane region" description="Helical" evidence="6">
    <location>
        <begin position="55"/>
        <end position="74"/>
    </location>
</feature>
<accession>A0A382FYL3</accession>
<keyword evidence="2" id="KW-1003">Cell membrane</keyword>
<gene>
    <name evidence="8" type="ORF">METZ01_LOCUS220499</name>
</gene>
<evidence type="ECO:0000256" key="2">
    <source>
        <dbReference type="ARBA" id="ARBA00022475"/>
    </source>
</evidence>
<evidence type="ECO:0000256" key="3">
    <source>
        <dbReference type="ARBA" id="ARBA00022692"/>
    </source>
</evidence>
<feature type="domain" description="EamA" evidence="7">
    <location>
        <begin position="24"/>
        <end position="156"/>
    </location>
</feature>
<evidence type="ECO:0000259" key="7">
    <source>
        <dbReference type="Pfam" id="PF00892"/>
    </source>
</evidence>